<keyword evidence="8" id="KW-1015">Disulfide bond</keyword>
<dbReference type="PANTHER" id="PTHR10742">
    <property type="entry name" value="FLAVIN MONOAMINE OXIDASE"/>
    <property type="match status" value="1"/>
</dbReference>
<comment type="subcellular location">
    <subcellularLocation>
        <location evidence="2">Secreted</location>
    </subcellularLocation>
</comment>
<dbReference type="InterPro" id="IPR002937">
    <property type="entry name" value="Amino_oxidase"/>
</dbReference>
<feature type="binding site" evidence="10">
    <location>
        <position position="115"/>
    </location>
    <ligand>
        <name>substrate</name>
    </ligand>
</feature>
<dbReference type="Gene3D" id="3.30.70.2100">
    <property type="match status" value="1"/>
</dbReference>
<evidence type="ECO:0000256" key="3">
    <source>
        <dbReference type="ARBA" id="ARBA00005465"/>
    </source>
</evidence>
<reference evidence="14" key="2">
    <citation type="submission" date="2025-09" db="UniProtKB">
        <authorList>
            <consortium name="Ensembl"/>
        </authorList>
    </citation>
    <scope>IDENTIFICATION</scope>
</reference>
<evidence type="ECO:0000256" key="12">
    <source>
        <dbReference type="SAM" id="SignalP"/>
    </source>
</evidence>
<dbReference type="PANTHER" id="PTHR10742:SF342">
    <property type="entry name" value="AMINE OXIDASE"/>
    <property type="match status" value="1"/>
</dbReference>
<dbReference type="FunFam" id="1.10.10.1620:FF:000001">
    <property type="entry name" value="Amine oxidase"/>
    <property type="match status" value="1"/>
</dbReference>
<dbReference type="InterPro" id="IPR036188">
    <property type="entry name" value="FAD/NAD-bd_sf"/>
</dbReference>
<dbReference type="InterPro" id="IPR050281">
    <property type="entry name" value="Flavin_monoamine_oxidase"/>
</dbReference>
<keyword evidence="12" id="KW-0732">Signal</keyword>
<feature type="signal peptide" evidence="12">
    <location>
        <begin position="1"/>
        <end position="25"/>
    </location>
</feature>
<sequence length="520" mass="59344">LPLQRNRWKHIGFGLLIVFYFHCCAVRKEITIAECLKDPDYNELLEIANNSLSKTDNPRHVVIVGAGMAGLTAAKLLEDAGHKVTILEASGRVGGRVETYRNKDENWYAEIGAMRFPQSHKIVFTFAEKLNVTFRNFTMDDNNTYYFVNGVKKRNHEVKKNPDILGYNVTKEEKGKSAEQLLEQSLLKVNDIENGGCDIILEKYDRYTVKEYLKEVGKLSNEAIRMIGDLLNEQSLMYTAFTEMLYDQADVNNSVRYHEVDNGTEQLPNAFLKVLSTQPNLNATVQSINRKENGVVVAYMENQQLKHIKADYALVTTTAKAALYMDFDPPLTVKKMVALRTVHYDSATRITMTFSEKFWEKDGIKGGKSVTDRPSRFIYYQSHDFPENHTIGVILASYTWSDDSSLFLGARDEQLKEVLLRDLAEIHGPHVKSLCTGILVKKWSLDPYSFGAFALFTPYQHRQYADELFKNEGRIHFAGEHTALPHAWIEGSMKSAIRAARNINHHAMQHLDSNQDRDEL</sequence>
<dbReference type="Gene3D" id="1.10.405.10">
    <property type="entry name" value="Guanine Nucleotide Dissociation Inhibitor, domain 1"/>
    <property type="match status" value="1"/>
</dbReference>
<dbReference type="PRINTS" id="PR00757">
    <property type="entry name" value="AMINEOXDASEF"/>
</dbReference>
<evidence type="ECO:0000256" key="2">
    <source>
        <dbReference type="ARBA" id="ARBA00004613"/>
    </source>
</evidence>
<dbReference type="Ensembl" id="ENSCVAT00000003633.1">
    <property type="protein sequence ID" value="ENSCVAP00000007244.1"/>
    <property type="gene ID" value="ENSCVAG00000009160.1"/>
</dbReference>
<feature type="binding site" evidence="10">
    <location>
        <begin position="88"/>
        <end position="89"/>
    </location>
    <ligand>
        <name>FAD</name>
        <dbReference type="ChEBI" id="CHEBI:57692"/>
    </ligand>
</feature>
<dbReference type="AlphaFoldDB" id="A0A3Q2CP77"/>
<dbReference type="GO" id="GO:0001716">
    <property type="term" value="F:L-amino-acid oxidase activity"/>
    <property type="evidence" value="ECO:0007669"/>
    <property type="project" value="UniProtKB-ARBA"/>
</dbReference>
<reference evidence="14" key="1">
    <citation type="submission" date="2025-08" db="UniProtKB">
        <authorList>
            <consortium name="Ensembl"/>
        </authorList>
    </citation>
    <scope>IDENTIFICATION</scope>
</reference>
<evidence type="ECO:0000256" key="8">
    <source>
        <dbReference type="ARBA" id="ARBA00023157"/>
    </source>
</evidence>
<proteinExistence type="inferred from homology"/>
<evidence type="ECO:0000259" key="13">
    <source>
        <dbReference type="Pfam" id="PF01593"/>
    </source>
</evidence>
<comment type="similarity">
    <text evidence="3">Belongs to the flavin monoamine oxidase family. FIG1 subfamily.</text>
</comment>
<dbReference type="GO" id="GO:0005576">
    <property type="term" value="C:extracellular region"/>
    <property type="evidence" value="ECO:0007669"/>
    <property type="project" value="UniProtKB-SubCell"/>
</dbReference>
<dbReference type="Proteomes" id="UP000265020">
    <property type="component" value="Unassembled WGS sequence"/>
</dbReference>
<evidence type="ECO:0000256" key="10">
    <source>
        <dbReference type="PIRSR" id="PIRSR601613-1"/>
    </source>
</evidence>
<dbReference type="SUPFAM" id="SSF54373">
    <property type="entry name" value="FAD-linked reductases, C-terminal domain"/>
    <property type="match status" value="1"/>
</dbReference>
<protein>
    <recommendedName>
        <fullName evidence="11">Amine oxidase</fullName>
        <ecNumber evidence="11">1.4.3.-</ecNumber>
    </recommendedName>
</protein>
<dbReference type="Gene3D" id="1.10.10.1620">
    <property type="match status" value="1"/>
</dbReference>
<dbReference type="SUPFAM" id="SSF51905">
    <property type="entry name" value="FAD/NAD(P)-binding domain"/>
    <property type="match status" value="1"/>
</dbReference>
<keyword evidence="4" id="KW-0964">Secreted</keyword>
<feature type="domain" description="Amine oxidase" evidence="13">
    <location>
        <begin position="68"/>
        <end position="503"/>
    </location>
</feature>
<feature type="binding site" evidence="10">
    <location>
        <position position="480"/>
    </location>
    <ligand>
        <name>FAD</name>
        <dbReference type="ChEBI" id="CHEBI:57692"/>
    </ligand>
</feature>
<evidence type="ECO:0000313" key="15">
    <source>
        <dbReference type="Proteomes" id="UP000265020"/>
    </source>
</evidence>
<evidence type="ECO:0000256" key="11">
    <source>
        <dbReference type="RuleBase" id="RU362067"/>
    </source>
</evidence>
<evidence type="ECO:0000256" key="7">
    <source>
        <dbReference type="ARBA" id="ARBA00023002"/>
    </source>
</evidence>
<accession>A0A3Q2CP77</accession>
<keyword evidence="15" id="KW-1185">Reference proteome</keyword>
<dbReference type="FunFam" id="1.10.405.10:FF:000004">
    <property type="entry name" value="Amine oxidase"/>
    <property type="match status" value="1"/>
</dbReference>
<evidence type="ECO:0000256" key="6">
    <source>
        <dbReference type="ARBA" id="ARBA00022827"/>
    </source>
</evidence>
<keyword evidence="5 11" id="KW-0285">Flavoprotein</keyword>
<evidence type="ECO:0000256" key="9">
    <source>
        <dbReference type="ARBA" id="ARBA00023180"/>
    </source>
</evidence>
<dbReference type="STRING" id="28743.ENSCVAP00000007244"/>
<feature type="chain" id="PRO_5018591997" description="Amine oxidase" evidence="12">
    <location>
        <begin position="26"/>
        <end position="520"/>
    </location>
</feature>
<name>A0A3Q2CP77_CYPVA</name>
<dbReference type="Gene3D" id="3.90.660.10">
    <property type="match status" value="2"/>
</dbReference>
<keyword evidence="6 11" id="KW-0274">FAD</keyword>
<evidence type="ECO:0000313" key="14">
    <source>
        <dbReference type="Ensembl" id="ENSCVAP00000007244.1"/>
    </source>
</evidence>
<dbReference type="Gene3D" id="3.50.50.60">
    <property type="entry name" value="FAD/NAD(P)-binding domain"/>
    <property type="match status" value="1"/>
</dbReference>
<keyword evidence="7 11" id="KW-0560">Oxidoreductase</keyword>
<evidence type="ECO:0000256" key="1">
    <source>
        <dbReference type="ARBA" id="ARBA00001974"/>
    </source>
</evidence>
<dbReference type="FunFam" id="3.50.50.60:FF:000450">
    <property type="entry name" value="Amine oxidase"/>
    <property type="match status" value="1"/>
</dbReference>
<dbReference type="GeneTree" id="ENSGT00940000160928"/>
<dbReference type="InterPro" id="IPR001613">
    <property type="entry name" value="Flavin_amine_oxidase"/>
</dbReference>
<feature type="binding site" evidence="10">
    <location>
        <position position="285"/>
    </location>
    <ligand>
        <name>FAD</name>
        <dbReference type="ChEBI" id="CHEBI:57692"/>
    </ligand>
</feature>
<evidence type="ECO:0000256" key="5">
    <source>
        <dbReference type="ARBA" id="ARBA00022630"/>
    </source>
</evidence>
<dbReference type="EC" id="1.4.3.-" evidence="11"/>
<evidence type="ECO:0000256" key="4">
    <source>
        <dbReference type="ARBA" id="ARBA00022525"/>
    </source>
</evidence>
<keyword evidence="9" id="KW-0325">Glycoprotein</keyword>
<comment type="cofactor">
    <cofactor evidence="1 11">
        <name>FAD</name>
        <dbReference type="ChEBI" id="CHEBI:57692"/>
    </cofactor>
</comment>
<dbReference type="GO" id="GO:0009063">
    <property type="term" value="P:amino acid catabolic process"/>
    <property type="evidence" value="ECO:0007669"/>
    <property type="project" value="TreeGrafter"/>
</dbReference>
<organism evidence="14 15">
    <name type="scientific">Cyprinodon variegatus</name>
    <name type="common">Sheepshead minnow</name>
    <dbReference type="NCBI Taxonomy" id="28743"/>
    <lineage>
        <taxon>Eukaryota</taxon>
        <taxon>Metazoa</taxon>
        <taxon>Chordata</taxon>
        <taxon>Craniata</taxon>
        <taxon>Vertebrata</taxon>
        <taxon>Euteleostomi</taxon>
        <taxon>Actinopterygii</taxon>
        <taxon>Neopterygii</taxon>
        <taxon>Teleostei</taxon>
        <taxon>Neoteleostei</taxon>
        <taxon>Acanthomorphata</taxon>
        <taxon>Ovalentaria</taxon>
        <taxon>Atherinomorphae</taxon>
        <taxon>Cyprinodontiformes</taxon>
        <taxon>Cyprinodontidae</taxon>
        <taxon>Cyprinodon</taxon>
    </lineage>
</organism>
<dbReference type="Pfam" id="PF01593">
    <property type="entry name" value="Amino_oxidase"/>
    <property type="match status" value="1"/>
</dbReference>
<feature type="binding site" evidence="10">
    <location>
        <begin position="112"/>
        <end position="115"/>
    </location>
    <ligand>
        <name>FAD</name>
        <dbReference type="ChEBI" id="CHEBI:57692"/>
    </ligand>
</feature>